<proteinExistence type="predicted"/>
<reference evidence="1 2" key="1">
    <citation type="submission" date="2015-04" db="EMBL/GenBank/DDBJ databases">
        <title>Lasius niger genome sequencing.</title>
        <authorList>
            <person name="Konorov E.A."/>
            <person name="Nikitin M.A."/>
            <person name="Kirill M.V."/>
            <person name="Chang P."/>
        </authorList>
    </citation>
    <scope>NUCLEOTIDE SEQUENCE [LARGE SCALE GENOMIC DNA]</scope>
    <source>
        <tissue evidence="1">Whole</tissue>
    </source>
</reference>
<dbReference type="STRING" id="67767.A0A0J7KCA6"/>
<dbReference type="PaxDb" id="67767-A0A0J7KCA6"/>
<dbReference type="InterPro" id="IPR008042">
    <property type="entry name" value="Retrotrans_Pao"/>
</dbReference>
<protein>
    <submittedName>
        <fullName evidence="1">Uncharacterized protein</fullName>
    </submittedName>
</protein>
<dbReference type="Pfam" id="PF05380">
    <property type="entry name" value="Peptidase_A17"/>
    <property type="match status" value="1"/>
</dbReference>
<name>A0A0J7KCA6_LASNI</name>
<dbReference type="Proteomes" id="UP000036403">
    <property type="component" value="Unassembled WGS sequence"/>
</dbReference>
<accession>A0A0J7KCA6</accession>
<dbReference type="PANTHER" id="PTHR47331">
    <property type="entry name" value="PHD-TYPE DOMAIN-CONTAINING PROTEIN"/>
    <property type="match status" value="1"/>
</dbReference>
<keyword evidence="2" id="KW-1185">Reference proteome</keyword>
<sequence>MQKLWATRCDWDEVLPDNMYKEWSIFYTQLSILKEISIPRWTGQGSDNISAEILGFADASTVGYGAVVYLKLIKVDGSVQITLLTAKSKVAPLKPITIPRLELCATVLLARLIVSIRAILNDPAMRCHCWTDSTVALAWLKQPPSRWKIFIANRVHEVQTRVPDALWHHVTSQQNPADLVSRGVNPVVIKTNNLGGKGLIGSSCHRRNGRRRFTTYP</sequence>
<evidence type="ECO:0000313" key="2">
    <source>
        <dbReference type="Proteomes" id="UP000036403"/>
    </source>
</evidence>
<dbReference type="AlphaFoldDB" id="A0A0J7KCA6"/>
<dbReference type="PANTHER" id="PTHR47331:SF5">
    <property type="entry name" value="RIBONUCLEASE H"/>
    <property type="match status" value="1"/>
</dbReference>
<gene>
    <name evidence="1" type="ORF">RF55_12756</name>
</gene>
<evidence type="ECO:0000313" key="1">
    <source>
        <dbReference type="EMBL" id="KMQ87861.1"/>
    </source>
</evidence>
<comment type="caution">
    <text evidence="1">The sequence shown here is derived from an EMBL/GenBank/DDBJ whole genome shotgun (WGS) entry which is preliminary data.</text>
</comment>
<dbReference type="EMBL" id="LBMM01009823">
    <property type="protein sequence ID" value="KMQ87861.1"/>
    <property type="molecule type" value="Genomic_DNA"/>
</dbReference>
<dbReference type="OrthoDB" id="7552003at2759"/>
<organism evidence="1 2">
    <name type="scientific">Lasius niger</name>
    <name type="common">Black garden ant</name>
    <dbReference type="NCBI Taxonomy" id="67767"/>
    <lineage>
        <taxon>Eukaryota</taxon>
        <taxon>Metazoa</taxon>
        <taxon>Ecdysozoa</taxon>
        <taxon>Arthropoda</taxon>
        <taxon>Hexapoda</taxon>
        <taxon>Insecta</taxon>
        <taxon>Pterygota</taxon>
        <taxon>Neoptera</taxon>
        <taxon>Endopterygota</taxon>
        <taxon>Hymenoptera</taxon>
        <taxon>Apocrita</taxon>
        <taxon>Aculeata</taxon>
        <taxon>Formicoidea</taxon>
        <taxon>Formicidae</taxon>
        <taxon>Formicinae</taxon>
        <taxon>Lasius</taxon>
        <taxon>Lasius</taxon>
    </lineage>
</organism>